<protein>
    <recommendedName>
        <fullName evidence="4">Ig-like domain-containing protein</fullName>
    </recommendedName>
</protein>
<keyword evidence="3" id="KW-1185">Reference proteome</keyword>
<name>A0A9D3PHW7_MEGAT</name>
<evidence type="ECO:0000313" key="3">
    <source>
        <dbReference type="Proteomes" id="UP001046870"/>
    </source>
</evidence>
<evidence type="ECO:0000313" key="2">
    <source>
        <dbReference type="EMBL" id="KAG7458442.1"/>
    </source>
</evidence>
<feature type="signal peptide" evidence="1">
    <location>
        <begin position="1"/>
        <end position="19"/>
    </location>
</feature>
<dbReference type="Proteomes" id="UP001046870">
    <property type="component" value="Chromosome 20"/>
</dbReference>
<gene>
    <name evidence="2" type="ORF">MATL_G00220280</name>
</gene>
<accession>A0A9D3PHW7</accession>
<dbReference type="EMBL" id="JAFDVH010000020">
    <property type="protein sequence ID" value="KAG7458442.1"/>
    <property type="molecule type" value="Genomic_DNA"/>
</dbReference>
<organism evidence="2 3">
    <name type="scientific">Megalops atlanticus</name>
    <name type="common">Tarpon</name>
    <name type="synonym">Clupea gigantea</name>
    <dbReference type="NCBI Taxonomy" id="7932"/>
    <lineage>
        <taxon>Eukaryota</taxon>
        <taxon>Metazoa</taxon>
        <taxon>Chordata</taxon>
        <taxon>Craniata</taxon>
        <taxon>Vertebrata</taxon>
        <taxon>Euteleostomi</taxon>
        <taxon>Actinopterygii</taxon>
        <taxon>Neopterygii</taxon>
        <taxon>Teleostei</taxon>
        <taxon>Elopiformes</taxon>
        <taxon>Megalopidae</taxon>
        <taxon>Megalops</taxon>
    </lineage>
</organism>
<feature type="chain" id="PRO_5039138921" description="Ig-like domain-containing protein" evidence="1">
    <location>
        <begin position="20"/>
        <end position="158"/>
    </location>
</feature>
<keyword evidence="1" id="KW-0732">Signal</keyword>
<evidence type="ECO:0000256" key="1">
    <source>
        <dbReference type="SAM" id="SignalP"/>
    </source>
</evidence>
<evidence type="ECO:0008006" key="4">
    <source>
        <dbReference type="Google" id="ProtNLM"/>
    </source>
</evidence>
<proteinExistence type="predicted"/>
<comment type="caution">
    <text evidence="2">The sequence shown here is derived from an EMBL/GenBank/DDBJ whole genome shotgun (WGS) entry which is preliminary data.</text>
</comment>
<reference evidence="2" key="1">
    <citation type="submission" date="2021-01" db="EMBL/GenBank/DDBJ databases">
        <authorList>
            <person name="Zahm M."/>
            <person name="Roques C."/>
            <person name="Cabau C."/>
            <person name="Klopp C."/>
            <person name="Donnadieu C."/>
            <person name="Jouanno E."/>
            <person name="Lampietro C."/>
            <person name="Louis A."/>
            <person name="Herpin A."/>
            <person name="Echchiki A."/>
            <person name="Berthelot C."/>
            <person name="Parey E."/>
            <person name="Roest-Crollius H."/>
            <person name="Braasch I."/>
            <person name="Postlethwait J."/>
            <person name="Bobe J."/>
            <person name="Montfort J."/>
            <person name="Bouchez O."/>
            <person name="Begum T."/>
            <person name="Mejri S."/>
            <person name="Adams A."/>
            <person name="Chen W.-J."/>
            <person name="Guiguen Y."/>
        </authorList>
    </citation>
    <scope>NUCLEOTIDE SEQUENCE</scope>
    <source>
        <strain evidence="2">YG-15Mar2019-1</strain>
        <tissue evidence="2">Brain</tissue>
    </source>
</reference>
<dbReference type="AlphaFoldDB" id="A0A9D3PHW7"/>
<dbReference type="OrthoDB" id="10010359at2759"/>
<sequence length="158" mass="17397">MDSFCITVIVVLCVQSSLQDRVPGAAVLGSVRRGDNITLHCDVKNDMDTVWFRQCFDSNHSKTRFSAHETLSNPLPRVPPLAFAPPSAPPVGCAQSCPLLVSVCVVSALLCSACGYRLGMCQALRRSQKNETHREQEEGLLEGAKDLHAHTEVRYFRL</sequence>